<keyword evidence="1" id="KW-0732">Signal</keyword>
<dbReference type="GO" id="GO:0019867">
    <property type="term" value="C:outer membrane"/>
    <property type="evidence" value="ECO:0007669"/>
    <property type="project" value="InterPro"/>
</dbReference>
<evidence type="ECO:0000256" key="1">
    <source>
        <dbReference type="SAM" id="SignalP"/>
    </source>
</evidence>
<proteinExistence type="predicted"/>
<dbReference type="Proteomes" id="UP000051380">
    <property type="component" value="Unassembled WGS sequence"/>
</dbReference>
<dbReference type="InterPro" id="IPR006311">
    <property type="entry name" value="TAT_signal"/>
</dbReference>
<dbReference type="AlphaFoldDB" id="A0A0R3CGC4"/>
<organism evidence="3 4">
    <name type="scientific">Bradyrhizobium yuanmingense</name>
    <dbReference type="NCBI Taxonomy" id="108015"/>
    <lineage>
        <taxon>Bacteria</taxon>
        <taxon>Pseudomonadati</taxon>
        <taxon>Pseudomonadota</taxon>
        <taxon>Alphaproteobacteria</taxon>
        <taxon>Hyphomicrobiales</taxon>
        <taxon>Nitrobacteraceae</taxon>
        <taxon>Bradyrhizobium</taxon>
    </lineage>
</organism>
<feature type="signal peptide" evidence="1">
    <location>
        <begin position="1"/>
        <end position="47"/>
    </location>
</feature>
<dbReference type="PROSITE" id="PS51208">
    <property type="entry name" value="AUTOTRANSPORTER"/>
    <property type="match status" value="1"/>
</dbReference>
<evidence type="ECO:0000313" key="4">
    <source>
        <dbReference type="Proteomes" id="UP000051380"/>
    </source>
</evidence>
<comment type="caution">
    <text evidence="3">The sequence shown here is derived from an EMBL/GenBank/DDBJ whole genome shotgun (WGS) entry which is preliminary data.</text>
</comment>
<dbReference type="NCBIfam" id="TIGR01414">
    <property type="entry name" value="autotrans_barl"/>
    <property type="match status" value="1"/>
</dbReference>
<evidence type="ECO:0000313" key="3">
    <source>
        <dbReference type="EMBL" id="KRP94283.1"/>
    </source>
</evidence>
<dbReference type="InterPro" id="IPR011050">
    <property type="entry name" value="Pectin_lyase_fold/virulence"/>
</dbReference>
<feature type="domain" description="Autotransporter" evidence="2">
    <location>
        <begin position="594"/>
        <end position="873"/>
    </location>
</feature>
<sequence length="873" mass="86935">MSMPTARPVCAQNVATAAIFRRKLLVTTALAPLVLAFPVLTSSPARAACTVAGTGTIGALNSSDVATCTGLGNTDHINATGGTNVTVNVGDGTTTSLLPGAGIPAIVFDGTIASHVTVNNQATASTSSGAVLLSNGSTHNNVTVAAGATAEGTGNAEAAIVIDNSNDNLLNIRGTAVGTGGNTTGLRISGTSSGNVVLVYDSGSIGGGHTGVQFIAGGNSLVNGGTISGGFFIAIQGSSGSDTIFNAGTISGGGSGAIELNGGDDQLGLAPGATIAGNVRGGSGTDTLNFGSIGSAVFDLGNLGPGLQYDEFEQLKKNGNSVWTLTGTTAFNGATTVDAGGLIVNGTLPSVVTINGGYLGGTGTVGGIVVNNGGMVAPGNSIGTLNVTGNVAFNAGSTFQVEINPGGQSDRIAATGTATLNGGTVQIVPLGAGFIANTQYTILTAAAGVSGTFAALTSSGSPLVTGQLSYDANNVYFLLQQIGGFGTLSGLTPNQAAVAGALDQAQLGGASGPLATAINTLAALNTPGIKAGLDDLAGQIHADGRRFVADQADMFQSFMWNAGTQSRGESVRMTASAYAPEPTDPIGKALNRRRAAPMQSVWFGGYGNWDKVAASDIAFGTNTTIAGAALGADLWHMPGFTAGLAVGASTGQLRMAGRGDRIEANAGHAGVYARGEAGGFNLASAISYSFAALDSSRTIAFLGETATAASRANTFAASLGISRPFQTGWGLVAEPFAKADWYATRQGSLSEAGAPGVNQLVRSGSFDLGYGTVGLRGSHRMMMPNGHAAQFGATIAVRHEFTGSAATTTAALEGAPGIPFAITGVERARTVALAGAEIRWDLTTATAFKASYEGAFAPGYDRHTLRGLVRSEF</sequence>
<dbReference type="SMART" id="SM00869">
    <property type="entry name" value="Autotransporter"/>
    <property type="match status" value="1"/>
</dbReference>
<dbReference type="Gene3D" id="2.40.128.130">
    <property type="entry name" value="Autotransporter beta-domain"/>
    <property type="match status" value="1"/>
</dbReference>
<dbReference type="InterPro" id="IPR036709">
    <property type="entry name" value="Autotransporte_beta_dom_sf"/>
</dbReference>
<dbReference type="InterPro" id="IPR005546">
    <property type="entry name" value="Autotransporte_beta"/>
</dbReference>
<dbReference type="STRING" id="108015.GA0061099_1003135"/>
<name>A0A0R3CGC4_9BRAD</name>
<dbReference type="Pfam" id="PF03797">
    <property type="entry name" value="Autotransporter"/>
    <property type="match status" value="1"/>
</dbReference>
<dbReference type="SUPFAM" id="SSF103515">
    <property type="entry name" value="Autotransporter"/>
    <property type="match status" value="1"/>
</dbReference>
<evidence type="ECO:0000259" key="2">
    <source>
        <dbReference type="PROSITE" id="PS51208"/>
    </source>
</evidence>
<dbReference type="SUPFAM" id="SSF51126">
    <property type="entry name" value="Pectin lyase-like"/>
    <property type="match status" value="1"/>
</dbReference>
<dbReference type="EMBL" id="LJYF01000029">
    <property type="protein sequence ID" value="KRP94283.1"/>
    <property type="molecule type" value="Genomic_DNA"/>
</dbReference>
<protein>
    <recommendedName>
        <fullName evidence="2">Autotransporter domain-containing protein</fullName>
    </recommendedName>
</protein>
<feature type="chain" id="PRO_5006434250" description="Autotransporter domain-containing protein" evidence="1">
    <location>
        <begin position="48"/>
        <end position="873"/>
    </location>
</feature>
<dbReference type="PROSITE" id="PS51318">
    <property type="entry name" value="TAT"/>
    <property type="match status" value="1"/>
</dbReference>
<accession>A0A0R3CGC4</accession>
<reference evidence="3 4" key="1">
    <citation type="submission" date="2015-09" db="EMBL/GenBank/DDBJ databases">
        <title>Draft Genome Sequence of the Strain BR 3267 (Bradyrhizobium yuanmingense) recommended as inoculant for cowpea in Brazil.</title>
        <authorList>
            <person name="Simoes-Araujo J.L."/>
            <person name="Zilli J.E."/>
        </authorList>
    </citation>
    <scope>NUCLEOTIDE SEQUENCE [LARGE SCALE GENOMIC DNA]</scope>
    <source>
        <strain evidence="3 4">BR3267</strain>
    </source>
</reference>
<gene>
    <name evidence="3" type="ORF">AOQ72_24035</name>
</gene>
<dbReference type="InterPro" id="IPR006315">
    <property type="entry name" value="OM_autotransptr_brl_dom"/>
</dbReference>